<dbReference type="Proteomes" id="UP000689967">
    <property type="component" value="Unassembled WGS sequence"/>
</dbReference>
<name>A0ABS6H6W6_9PROT</name>
<keyword evidence="1" id="KW-0812">Transmembrane</keyword>
<dbReference type="RefSeq" id="WP_216873379.1">
    <property type="nucleotide sequence ID" value="NZ_JAERQM010000001.1"/>
</dbReference>
<sequence>MKKVLLVGFLCGALAVIVFHQGTLYVLYHQFALIKMLGVPDAFRPGAAGFNIRPVPPFGVPQVLSLAFWGGVWGIVLAGLIRWGRLPDLLTGFLLGAVICTVVGFTLVAEWRGVPMWAGGNTIVWARAALLNGAFGWGTAFLMRPFSIGGGY</sequence>
<evidence type="ECO:0000256" key="1">
    <source>
        <dbReference type="SAM" id="Phobius"/>
    </source>
</evidence>
<keyword evidence="1" id="KW-1133">Transmembrane helix</keyword>
<feature type="transmembrane region" description="Helical" evidence="1">
    <location>
        <begin position="93"/>
        <end position="111"/>
    </location>
</feature>
<accession>A0ABS6H6W6</accession>
<comment type="caution">
    <text evidence="2">The sequence shown here is derived from an EMBL/GenBank/DDBJ whole genome shotgun (WGS) entry which is preliminary data.</text>
</comment>
<organism evidence="2 3">
    <name type="scientific">Falsiroseomonas oleicola</name>
    <dbReference type="NCBI Taxonomy" id="2801474"/>
    <lineage>
        <taxon>Bacteria</taxon>
        <taxon>Pseudomonadati</taxon>
        <taxon>Pseudomonadota</taxon>
        <taxon>Alphaproteobacteria</taxon>
        <taxon>Acetobacterales</taxon>
        <taxon>Roseomonadaceae</taxon>
        <taxon>Falsiroseomonas</taxon>
    </lineage>
</organism>
<dbReference type="EMBL" id="JAERQM010000001">
    <property type="protein sequence ID" value="MBU8543085.1"/>
    <property type="molecule type" value="Genomic_DNA"/>
</dbReference>
<keyword evidence="1" id="KW-0472">Membrane</keyword>
<evidence type="ECO:0000313" key="2">
    <source>
        <dbReference type="EMBL" id="MBU8543085.1"/>
    </source>
</evidence>
<gene>
    <name evidence="2" type="ORF">JJQ90_05175</name>
</gene>
<feature type="transmembrane region" description="Helical" evidence="1">
    <location>
        <begin position="63"/>
        <end position="81"/>
    </location>
</feature>
<proteinExistence type="predicted"/>
<feature type="transmembrane region" description="Helical" evidence="1">
    <location>
        <begin position="123"/>
        <end position="143"/>
    </location>
</feature>
<protein>
    <recommendedName>
        <fullName evidence="4">DUF1761 domain-containing protein</fullName>
    </recommendedName>
</protein>
<reference evidence="2 3" key="1">
    <citation type="submission" date="2021-01" db="EMBL/GenBank/DDBJ databases">
        <title>Roseomonas sp. nov, a bacterium isolated from an oil production mixture in Yumen Oilfield.</title>
        <authorList>
            <person name="Wu D."/>
        </authorList>
    </citation>
    <scope>NUCLEOTIDE SEQUENCE [LARGE SCALE GENOMIC DNA]</scope>
    <source>
        <strain evidence="2 3">ROY-5-3</strain>
    </source>
</reference>
<evidence type="ECO:0008006" key="4">
    <source>
        <dbReference type="Google" id="ProtNLM"/>
    </source>
</evidence>
<evidence type="ECO:0000313" key="3">
    <source>
        <dbReference type="Proteomes" id="UP000689967"/>
    </source>
</evidence>
<keyword evidence="3" id="KW-1185">Reference proteome</keyword>